<keyword evidence="15" id="KW-1185">Reference proteome</keyword>
<keyword evidence="5" id="KW-0813">Transport</keyword>
<reference evidence="14 15" key="1">
    <citation type="journal article" date="2014" name="Curr. Biol.">
        <title>The genome of the clonal raider ant Cerapachys biroi.</title>
        <authorList>
            <person name="Oxley P.R."/>
            <person name="Ji L."/>
            <person name="Fetter-Pruneda I."/>
            <person name="McKenzie S.K."/>
            <person name="Li C."/>
            <person name="Hu H."/>
            <person name="Zhang G."/>
            <person name="Kronauer D.J."/>
        </authorList>
    </citation>
    <scope>NUCLEOTIDE SEQUENCE [LARGE SCALE GENOMIC DNA]</scope>
</reference>
<dbReference type="AlphaFoldDB" id="A0A026WVC0"/>
<name>A0A026WVC0_OOCBI</name>
<comment type="subcellular location">
    <subcellularLocation>
        <location evidence="3">Mitochondrion inner membrane</location>
        <topology evidence="3">Peripheral membrane protein</topology>
    </subcellularLocation>
    <subcellularLocation>
        <location evidence="2">Mitochondrion intermembrane space</location>
    </subcellularLocation>
</comment>
<keyword evidence="7" id="KW-0999">Mitochondrion inner membrane</keyword>
<feature type="compositionally biased region" description="Basic and acidic residues" evidence="13">
    <location>
        <begin position="89"/>
        <end position="101"/>
    </location>
</feature>
<dbReference type="GO" id="GO:0005758">
    <property type="term" value="C:mitochondrial intermembrane space"/>
    <property type="evidence" value="ECO:0007669"/>
    <property type="project" value="UniProtKB-SubCell"/>
</dbReference>
<evidence type="ECO:0000256" key="9">
    <source>
        <dbReference type="ARBA" id="ARBA00023128"/>
    </source>
</evidence>
<dbReference type="STRING" id="2015173.A0A026WVC0"/>
<dbReference type="GO" id="GO:0005743">
    <property type="term" value="C:mitochondrial inner membrane"/>
    <property type="evidence" value="ECO:0007669"/>
    <property type="project" value="UniProtKB-SubCell"/>
</dbReference>
<evidence type="ECO:0000256" key="3">
    <source>
        <dbReference type="ARBA" id="ARBA00004637"/>
    </source>
</evidence>
<sequence length="111" mass="13573">MGNIRDQPLQEPYAAPFIKTPVSDYFLRVINYQNRTDCGMYELHYSDCMEAYGHHIGRKKCRLIYEDLYECIYRIKRFRRTALMREERKRQYKSGERDKQYPDTFPPLDLF</sequence>
<comment type="function">
    <text evidence="1">Accessory subunit of the mitochondrial membrane respiratory chain NADH dehydrogenase (Complex I), that is believed not to be involved in catalysis. Complex I functions in the transfer of electrons from NADH to the respiratory chain. The immediate electron acceptor for the enzyme is believed to be ubiquinone.</text>
</comment>
<evidence type="ECO:0000256" key="4">
    <source>
        <dbReference type="ARBA" id="ARBA00007372"/>
    </source>
</evidence>
<feature type="disulfide bond" evidence="12">
    <location>
        <begin position="48"/>
        <end position="61"/>
    </location>
</feature>
<dbReference type="OMA" id="RICGFFE"/>
<evidence type="ECO:0000256" key="10">
    <source>
        <dbReference type="ARBA" id="ARBA00023136"/>
    </source>
</evidence>
<keyword evidence="9" id="KW-0496">Mitochondrion</keyword>
<evidence type="ECO:0000256" key="1">
    <source>
        <dbReference type="ARBA" id="ARBA00003195"/>
    </source>
</evidence>
<evidence type="ECO:0000313" key="15">
    <source>
        <dbReference type="Proteomes" id="UP000053097"/>
    </source>
</evidence>
<dbReference type="OrthoDB" id="9992197at2759"/>
<evidence type="ECO:0000256" key="12">
    <source>
        <dbReference type="PIRSR" id="PIRSR619342-50"/>
    </source>
</evidence>
<comment type="similarity">
    <text evidence="4">Belongs to the complex I NDUFS5 subunit family.</text>
</comment>
<evidence type="ECO:0000256" key="11">
    <source>
        <dbReference type="ARBA" id="ARBA00023157"/>
    </source>
</evidence>
<feature type="region of interest" description="Disordered" evidence="13">
    <location>
        <begin position="89"/>
        <end position="111"/>
    </location>
</feature>
<feature type="disulfide bond" evidence="12">
    <location>
        <begin position="38"/>
        <end position="71"/>
    </location>
</feature>
<dbReference type="EMBL" id="KK107109">
    <property type="protein sequence ID" value="EZA59054.1"/>
    <property type="molecule type" value="Genomic_DNA"/>
</dbReference>
<evidence type="ECO:0000256" key="5">
    <source>
        <dbReference type="ARBA" id="ARBA00022448"/>
    </source>
</evidence>
<keyword evidence="6" id="KW-0679">Respiratory chain</keyword>
<keyword evidence="8" id="KW-0249">Electron transport</keyword>
<keyword evidence="11 12" id="KW-1015">Disulfide bond</keyword>
<dbReference type="PANTHER" id="PTHR21268:SF2">
    <property type="entry name" value="NADH DEHYDROGENASE [UBIQUINONE] IRON-SULFUR PROTEIN 5"/>
    <property type="match status" value="1"/>
</dbReference>
<dbReference type="PANTHER" id="PTHR21268">
    <property type="entry name" value="NADH DEHYDROGENASE [UBIQUINONE] IRON-SULFUR PROTEIN 5"/>
    <property type="match status" value="1"/>
</dbReference>
<evidence type="ECO:0000256" key="8">
    <source>
        <dbReference type="ARBA" id="ARBA00022982"/>
    </source>
</evidence>
<evidence type="ECO:0000256" key="7">
    <source>
        <dbReference type="ARBA" id="ARBA00022792"/>
    </source>
</evidence>
<organism evidence="14 15">
    <name type="scientific">Ooceraea biroi</name>
    <name type="common">Clonal raider ant</name>
    <name type="synonym">Cerapachys biroi</name>
    <dbReference type="NCBI Taxonomy" id="2015173"/>
    <lineage>
        <taxon>Eukaryota</taxon>
        <taxon>Metazoa</taxon>
        <taxon>Ecdysozoa</taxon>
        <taxon>Arthropoda</taxon>
        <taxon>Hexapoda</taxon>
        <taxon>Insecta</taxon>
        <taxon>Pterygota</taxon>
        <taxon>Neoptera</taxon>
        <taxon>Endopterygota</taxon>
        <taxon>Hymenoptera</taxon>
        <taxon>Apocrita</taxon>
        <taxon>Aculeata</taxon>
        <taxon>Formicoidea</taxon>
        <taxon>Formicidae</taxon>
        <taxon>Dorylinae</taxon>
        <taxon>Ooceraea</taxon>
    </lineage>
</organism>
<dbReference type="InterPro" id="IPR019342">
    <property type="entry name" value="NADH_UbQ_OxRdtase_FeS-su5"/>
</dbReference>
<proteinExistence type="inferred from homology"/>
<protein>
    <submittedName>
        <fullName evidence="14">Uncharacterized protein</fullName>
    </submittedName>
</protein>
<evidence type="ECO:0000256" key="6">
    <source>
        <dbReference type="ARBA" id="ARBA00022660"/>
    </source>
</evidence>
<evidence type="ECO:0000256" key="2">
    <source>
        <dbReference type="ARBA" id="ARBA00004569"/>
    </source>
</evidence>
<gene>
    <name evidence="14" type="ORF">X777_15695</name>
</gene>
<evidence type="ECO:0000313" key="14">
    <source>
        <dbReference type="EMBL" id="EZA59054.1"/>
    </source>
</evidence>
<evidence type="ECO:0000256" key="13">
    <source>
        <dbReference type="SAM" id="MobiDB-lite"/>
    </source>
</evidence>
<keyword evidence="10" id="KW-0472">Membrane</keyword>
<dbReference type="Pfam" id="PF10200">
    <property type="entry name" value="Ndufs5"/>
    <property type="match status" value="1"/>
</dbReference>
<accession>A0A026WVC0</accession>
<dbReference type="Proteomes" id="UP000053097">
    <property type="component" value="Unassembled WGS sequence"/>
</dbReference>